<dbReference type="Proteomes" id="UP000027644">
    <property type="component" value="Unassembled WGS sequence"/>
</dbReference>
<comment type="caution">
    <text evidence="3">The sequence shown here is derived from an EMBL/GenBank/DDBJ whole genome shotgun (WGS) entry which is preliminary data.</text>
</comment>
<evidence type="ECO:0000256" key="1">
    <source>
        <dbReference type="ARBA" id="ARBA00004328"/>
    </source>
</evidence>
<name>A0A074VYW7_9NEIS</name>
<dbReference type="InterPro" id="IPR024455">
    <property type="entry name" value="Phage_capsid"/>
</dbReference>
<dbReference type="InterPro" id="IPR054612">
    <property type="entry name" value="Phage_capsid-like_C"/>
</dbReference>
<dbReference type="AlphaFoldDB" id="A0A074VYW7"/>
<sequence>MGDVTEKNVVELVAELKKNQDEVKQYHSKIESEYDAVKGRMDKGDKVTEEMKHDLDELLTKYNGLQTLVSDMEQTLVRNPVTPQAKQTLGDYLLKSEKFKSIDKLTSGDRVCIDLNTKEIGGSDELDHSASALVQPHYTDVVQLPNQRLTVRDLLAPGHTDSGSIIIPREETFDNQAQVVLEGVVKPESNINYTSESISVATVAHYIKASRQILDDASALRSMIDGRLRYGLKLKEENKLLNGQGGSDITGLIPNATPFQNTTSLAEYSVIDQLRLAMAQVVLSNYSASGHVLHPTQWTEIETTKDSIGRYIIGDPKGQVQPMLWGLPVIATPSMAEGQFLTGAFRMGAQIFDRWDMNILVSFSDRDDFTRNMITILCEERLALAIYHKKAFVTGTLRNSNPNPAAARNEAAKTK</sequence>
<dbReference type="NCBIfam" id="TIGR01554">
    <property type="entry name" value="major_cap_HK97"/>
    <property type="match status" value="1"/>
</dbReference>
<protein>
    <submittedName>
        <fullName evidence="3">Phage capsid family</fullName>
    </submittedName>
</protein>
<gene>
    <name evidence="3" type="ORF">SASC598J21_018050</name>
</gene>
<proteinExistence type="predicted"/>
<comment type="subcellular location">
    <subcellularLocation>
        <location evidence="1">Virion</location>
    </subcellularLocation>
</comment>
<dbReference type="SUPFAM" id="SSF56563">
    <property type="entry name" value="Major capsid protein gp5"/>
    <property type="match status" value="1"/>
</dbReference>
<dbReference type="Pfam" id="PF05065">
    <property type="entry name" value="Phage_capsid"/>
    <property type="match status" value="1"/>
</dbReference>
<dbReference type="EMBL" id="AVQL01000451">
    <property type="protein sequence ID" value="KEQ00404.1"/>
    <property type="molecule type" value="Genomic_DNA"/>
</dbReference>
<reference evidence="3 4" key="1">
    <citation type="journal article" date="2014" name="PLoS Genet.">
        <title>Hidden diversity in honey bee gut symbionts detected by single-cell genomics.</title>
        <authorList>
            <person name="Engel P."/>
            <person name="Stepanauskas R."/>
            <person name="Moran N."/>
        </authorList>
    </citation>
    <scope>NUCLEOTIDE SEQUENCE [LARGE SCALE GENOMIC DNA]</scope>
    <source>
        <strain evidence="3 4">SCGC AB-598-J21</strain>
    </source>
</reference>
<organism evidence="3 4">
    <name type="scientific">Snodgrassella alvi SCGC AB-598-J21</name>
    <dbReference type="NCBI Taxonomy" id="1385367"/>
    <lineage>
        <taxon>Bacteria</taxon>
        <taxon>Pseudomonadati</taxon>
        <taxon>Pseudomonadota</taxon>
        <taxon>Betaproteobacteria</taxon>
        <taxon>Neisseriales</taxon>
        <taxon>Neisseriaceae</taxon>
        <taxon>Snodgrassella</taxon>
    </lineage>
</organism>
<evidence type="ECO:0000313" key="3">
    <source>
        <dbReference type="EMBL" id="KEQ00404.1"/>
    </source>
</evidence>
<dbReference type="Gene3D" id="3.30.2400.10">
    <property type="entry name" value="Major capsid protein gp5"/>
    <property type="match status" value="1"/>
</dbReference>
<feature type="domain" description="Phage capsid-like C-terminal" evidence="2">
    <location>
        <begin position="138"/>
        <end position="396"/>
    </location>
</feature>
<evidence type="ECO:0000313" key="4">
    <source>
        <dbReference type="Proteomes" id="UP000027644"/>
    </source>
</evidence>
<evidence type="ECO:0000259" key="2">
    <source>
        <dbReference type="Pfam" id="PF05065"/>
    </source>
</evidence>
<dbReference type="Gene3D" id="3.30.2320.10">
    <property type="entry name" value="hypothetical protein PF0899 domain"/>
    <property type="match status" value="1"/>
</dbReference>
<accession>A0A074VYW7</accession>